<dbReference type="EMBL" id="SNVJ01000004">
    <property type="protein sequence ID" value="MXP62893.1"/>
    <property type="molecule type" value="Genomic_DNA"/>
</dbReference>
<organism evidence="12 13">
    <name type="scientific">Teichococcus coralli</name>
    <dbReference type="NCBI Taxonomy" id="2545983"/>
    <lineage>
        <taxon>Bacteria</taxon>
        <taxon>Pseudomonadati</taxon>
        <taxon>Pseudomonadota</taxon>
        <taxon>Alphaproteobacteria</taxon>
        <taxon>Acetobacterales</taxon>
        <taxon>Roseomonadaceae</taxon>
        <taxon>Roseomonas</taxon>
    </lineage>
</organism>
<feature type="compositionally biased region" description="Low complexity" evidence="10">
    <location>
        <begin position="14"/>
        <end position="31"/>
    </location>
</feature>
<name>A0A845B5I8_9PROT</name>
<evidence type="ECO:0000256" key="10">
    <source>
        <dbReference type="SAM" id="MobiDB-lite"/>
    </source>
</evidence>
<keyword evidence="13" id="KW-1185">Reference proteome</keyword>
<keyword evidence="7 9" id="KW-0472">Membrane</keyword>
<evidence type="ECO:0000256" key="8">
    <source>
        <dbReference type="ARBA" id="ARBA00056719"/>
    </source>
</evidence>
<reference evidence="12 13" key="1">
    <citation type="submission" date="2019-03" db="EMBL/GenBank/DDBJ databases">
        <title>Roseomonas sp. a novel Roseomonas species isolated from Sea whip Gorgonian.</title>
        <authorList>
            <person name="Li F."/>
            <person name="Pan X."/>
            <person name="Huang S."/>
            <person name="Li Z."/>
            <person name="Meng B."/>
        </authorList>
    </citation>
    <scope>NUCLEOTIDE SEQUENCE [LARGE SCALE GENOMIC DNA]</scope>
    <source>
        <strain evidence="12 13">M0104</strain>
    </source>
</reference>
<evidence type="ECO:0000256" key="4">
    <source>
        <dbReference type="ARBA" id="ARBA00022475"/>
    </source>
</evidence>
<evidence type="ECO:0000256" key="6">
    <source>
        <dbReference type="ARBA" id="ARBA00022989"/>
    </source>
</evidence>
<dbReference type="Pfam" id="PF00528">
    <property type="entry name" value="BPD_transp_1"/>
    <property type="match status" value="1"/>
</dbReference>
<evidence type="ECO:0000256" key="7">
    <source>
        <dbReference type="ARBA" id="ARBA00023136"/>
    </source>
</evidence>
<dbReference type="SUPFAM" id="SSF161098">
    <property type="entry name" value="MetI-like"/>
    <property type="match status" value="1"/>
</dbReference>
<feature type="transmembrane region" description="Helical" evidence="9">
    <location>
        <begin position="249"/>
        <end position="271"/>
    </location>
</feature>
<protein>
    <submittedName>
        <fullName evidence="12">ABC transporter permease</fullName>
    </submittedName>
</protein>
<feature type="transmembrane region" description="Helical" evidence="9">
    <location>
        <begin position="194"/>
        <end position="215"/>
    </location>
</feature>
<dbReference type="PROSITE" id="PS50928">
    <property type="entry name" value="ABC_TM1"/>
    <property type="match status" value="1"/>
</dbReference>
<feature type="transmembrane region" description="Helical" evidence="9">
    <location>
        <begin position="95"/>
        <end position="118"/>
    </location>
</feature>
<dbReference type="RefSeq" id="WP_160936021.1">
    <property type="nucleotide sequence ID" value="NZ_SNVJ01000004.1"/>
</dbReference>
<dbReference type="GO" id="GO:0005886">
    <property type="term" value="C:plasma membrane"/>
    <property type="evidence" value="ECO:0007669"/>
    <property type="project" value="UniProtKB-SubCell"/>
</dbReference>
<feature type="domain" description="ABC transmembrane type-1" evidence="11">
    <location>
        <begin position="84"/>
        <end position="268"/>
    </location>
</feature>
<keyword evidence="3 9" id="KW-0813">Transport</keyword>
<dbReference type="Gene3D" id="1.10.3720.10">
    <property type="entry name" value="MetI-like"/>
    <property type="match status" value="1"/>
</dbReference>
<evidence type="ECO:0000256" key="2">
    <source>
        <dbReference type="ARBA" id="ARBA00009306"/>
    </source>
</evidence>
<evidence type="ECO:0000256" key="1">
    <source>
        <dbReference type="ARBA" id="ARBA00004651"/>
    </source>
</evidence>
<accession>A0A845B5I8</accession>
<dbReference type="PANTHER" id="PTHR30151:SF38">
    <property type="entry name" value="ALIPHATIC SULFONATES TRANSPORT PERMEASE PROTEIN SSUC-RELATED"/>
    <property type="match status" value="1"/>
</dbReference>
<dbReference type="CDD" id="cd06261">
    <property type="entry name" value="TM_PBP2"/>
    <property type="match status" value="1"/>
</dbReference>
<dbReference type="InterPro" id="IPR035906">
    <property type="entry name" value="MetI-like_sf"/>
</dbReference>
<dbReference type="Proteomes" id="UP000460715">
    <property type="component" value="Unassembled WGS sequence"/>
</dbReference>
<evidence type="ECO:0000256" key="9">
    <source>
        <dbReference type="RuleBase" id="RU363032"/>
    </source>
</evidence>
<dbReference type="GO" id="GO:0042918">
    <property type="term" value="P:alkanesulfonate transmembrane transport"/>
    <property type="evidence" value="ECO:0007669"/>
    <property type="project" value="UniProtKB-ARBA"/>
</dbReference>
<sequence>MPDTQVAAAPRQLAPRASATTAPARLPATARKPAAQRWRRFASPLVLVVLWQAASMAGLIPPRTLAAPTTVLASTWELIETGELPYHLLVSLGRVLTGFTLGVTTGAALALVAGLSRLGEEVVDAPMQMLRTMPFLALVPLFILWFGIGETPKIALVALGATFPVYLTLFAGIRGTDPKLAEAARVFGLDRRGLIRHVILPGALPSALVGLRYALGSAWLSLVIAEQINATAGIGFLINDAREFLRTDVIVVGLVVYALLGLGADALVRLVERRALAWRPGLLKA</sequence>
<dbReference type="PANTHER" id="PTHR30151">
    <property type="entry name" value="ALKANE SULFONATE ABC TRANSPORTER-RELATED, MEMBRANE SUBUNIT"/>
    <property type="match status" value="1"/>
</dbReference>
<feature type="transmembrane region" description="Helical" evidence="9">
    <location>
        <begin position="130"/>
        <end position="148"/>
    </location>
</feature>
<dbReference type="OrthoDB" id="9799271at2"/>
<gene>
    <name evidence="12" type="ORF">E0493_05950</name>
</gene>
<comment type="subcellular location">
    <subcellularLocation>
        <location evidence="1 9">Cell membrane</location>
        <topology evidence="1 9">Multi-pass membrane protein</topology>
    </subcellularLocation>
</comment>
<comment type="similarity">
    <text evidence="2 9">Belongs to the binding-protein-dependent transport system permease family.</text>
</comment>
<evidence type="ECO:0000313" key="12">
    <source>
        <dbReference type="EMBL" id="MXP62893.1"/>
    </source>
</evidence>
<evidence type="ECO:0000256" key="3">
    <source>
        <dbReference type="ARBA" id="ARBA00022448"/>
    </source>
</evidence>
<comment type="caution">
    <text evidence="12">The sequence shown here is derived from an EMBL/GenBank/DDBJ whole genome shotgun (WGS) entry which is preliminary data.</text>
</comment>
<keyword evidence="4" id="KW-1003">Cell membrane</keyword>
<dbReference type="FunFam" id="1.10.3720.10:FF:000003">
    <property type="entry name" value="Aliphatic sulfonate ABC transporter permease"/>
    <property type="match status" value="1"/>
</dbReference>
<feature type="transmembrane region" description="Helical" evidence="9">
    <location>
        <begin position="41"/>
        <end position="60"/>
    </location>
</feature>
<feature type="region of interest" description="Disordered" evidence="10">
    <location>
        <begin position="1"/>
        <end position="31"/>
    </location>
</feature>
<comment type="function">
    <text evidence="8">Probably part of an ABC transporter complex. Probably responsible for the translocation of the substrate across the membrane.</text>
</comment>
<feature type="transmembrane region" description="Helical" evidence="9">
    <location>
        <begin position="154"/>
        <end position="173"/>
    </location>
</feature>
<evidence type="ECO:0000256" key="5">
    <source>
        <dbReference type="ARBA" id="ARBA00022692"/>
    </source>
</evidence>
<dbReference type="AlphaFoldDB" id="A0A845B5I8"/>
<proteinExistence type="inferred from homology"/>
<keyword evidence="6 9" id="KW-1133">Transmembrane helix</keyword>
<keyword evidence="5 9" id="KW-0812">Transmembrane</keyword>
<evidence type="ECO:0000259" key="11">
    <source>
        <dbReference type="PROSITE" id="PS50928"/>
    </source>
</evidence>
<evidence type="ECO:0000313" key="13">
    <source>
        <dbReference type="Proteomes" id="UP000460715"/>
    </source>
</evidence>
<dbReference type="InterPro" id="IPR000515">
    <property type="entry name" value="MetI-like"/>
</dbReference>